<dbReference type="PROSITE" id="PS51257">
    <property type="entry name" value="PROKAR_LIPOPROTEIN"/>
    <property type="match status" value="1"/>
</dbReference>
<name>A0A1G8CHI6_9VIBR</name>
<keyword evidence="1" id="KW-0812">Transmembrane</keyword>
<sequence>MTLRNMIYLVRSVIGDKMPIVICVALFGCLFIGIGILASSDNGYGVGKEVSRQPYIEYTNLNTCISEQGSDVCQERFDTASELSKNTAMKYRTKQDCNDDYGDICSPNGSVWSPSITGIILRKDTDFVLPIYTSMNPKSSHYGYIFNAEGDILGRYKSADGRQVALKDTFTRPLTNSILPAIPMTTSDTSSPAPSQIRVNFLEGTVERVFKTKPQLSVKQVNEYEFEQRLPPVKPRHKFRSKACIVTASKCLL</sequence>
<keyword evidence="1" id="KW-1133">Transmembrane helix</keyword>
<dbReference type="InterPro" id="IPR009576">
    <property type="entry name" value="Biofilm_formation_YgiB"/>
</dbReference>
<protein>
    <submittedName>
        <fullName evidence="2">Uncharacterized protein</fullName>
    </submittedName>
</protein>
<keyword evidence="3" id="KW-1185">Reference proteome</keyword>
<dbReference type="Pfam" id="PF06693">
    <property type="entry name" value="DUF1190"/>
    <property type="match status" value="1"/>
</dbReference>
<evidence type="ECO:0000313" key="3">
    <source>
        <dbReference type="Proteomes" id="UP000198854"/>
    </source>
</evidence>
<dbReference type="RefSeq" id="WP_143015631.1">
    <property type="nucleotide sequence ID" value="NZ_FNDD01000016.1"/>
</dbReference>
<organism evidence="2 3">
    <name type="scientific">Vibrio xiamenensis</name>
    <dbReference type="NCBI Taxonomy" id="861298"/>
    <lineage>
        <taxon>Bacteria</taxon>
        <taxon>Pseudomonadati</taxon>
        <taxon>Pseudomonadota</taxon>
        <taxon>Gammaproteobacteria</taxon>
        <taxon>Vibrionales</taxon>
        <taxon>Vibrionaceae</taxon>
        <taxon>Vibrio</taxon>
    </lineage>
</organism>
<proteinExistence type="predicted"/>
<reference evidence="2 3" key="1">
    <citation type="submission" date="2016-10" db="EMBL/GenBank/DDBJ databases">
        <authorList>
            <person name="de Groot N.N."/>
        </authorList>
    </citation>
    <scope>NUCLEOTIDE SEQUENCE [LARGE SCALE GENOMIC DNA]</scope>
    <source>
        <strain evidence="2 3">CGMCC 1.10228</strain>
    </source>
</reference>
<dbReference type="AlphaFoldDB" id="A0A1G8CHI6"/>
<evidence type="ECO:0000256" key="1">
    <source>
        <dbReference type="SAM" id="Phobius"/>
    </source>
</evidence>
<feature type="transmembrane region" description="Helical" evidence="1">
    <location>
        <begin position="20"/>
        <end position="38"/>
    </location>
</feature>
<gene>
    <name evidence="2" type="ORF">SAMN04488136_11672</name>
</gene>
<evidence type="ECO:0000313" key="2">
    <source>
        <dbReference type="EMBL" id="SDH44934.1"/>
    </source>
</evidence>
<dbReference type="OrthoDB" id="5905770at2"/>
<keyword evidence="1" id="KW-0472">Membrane</keyword>
<dbReference type="EMBL" id="FNDD01000016">
    <property type="protein sequence ID" value="SDH44934.1"/>
    <property type="molecule type" value="Genomic_DNA"/>
</dbReference>
<dbReference type="Proteomes" id="UP000198854">
    <property type="component" value="Unassembled WGS sequence"/>
</dbReference>
<accession>A0A1G8CHI6</accession>